<organism evidence="1 2">
    <name type="scientific">Pseudogemmobacter humi</name>
    <dbReference type="NCBI Taxonomy" id="2483812"/>
    <lineage>
        <taxon>Bacteria</taxon>
        <taxon>Pseudomonadati</taxon>
        <taxon>Pseudomonadota</taxon>
        <taxon>Alphaproteobacteria</taxon>
        <taxon>Rhodobacterales</taxon>
        <taxon>Paracoccaceae</taxon>
        <taxon>Pseudogemmobacter</taxon>
    </lineage>
</organism>
<dbReference type="OrthoDB" id="9790745at2"/>
<evidence type="ECO:0000313" key="2">
    <source>
        <dbReference type="Proteomes" id="UP000277498"/>
    </source>
</evidence>
<accession>A0A3P5XN53</accession>
<dbReference type="PANTHER" id="PTHR36849:SF1">
    <property type="entry name" value="CYTOPLASMIC PROTEIN"/>
    <property type="match status" value="1"/>
</dbReference>
<name>A0A3P5XN53_9RHOB</name>
<gene>
    <name evidence="1" type="ORF">XINFAN_03114</name>
</gene>
<dbReference type="EMBL" id="UXAW01000088">
    <property type="protein sequence ID" value="VDC31759.1"/>
    <property type="molecule type" value="Genomic_DNA"/>
</dbReference>
<dbReference type="Proteomes" id="UP000277498">
    <property type="component" value="Unassembled WGS sequence"/>
</dbReference>
<proteinExistence type="predicted"/>
<dbReference type="AlphaFoldDB" id="A0A3P5XN53"/>
<protein>
    <recommendedName>
        <fullName evidence="3">Uroporphyrin-III C-methyltransferase</fullName>
    </recommendedName>
</protein>
<reference evidence="1 2" key="1">
    <citation type="submission" date="2018-11" db="EMBL/GenBank/DDBJ databases">
        <authorList>
            <person name="Criscuolo A."/>
        </authorList>
    </citation>
    <scope>NUCLEOTIDE SEQUENCE [LARGE SCALE GENOMIC DNA]</scope>
    <source>
        <strain evidence="1">ACIP111625</strain>
    </source>
</reference>
<dbReference type="InterPro" id="IPR052552">
    <property type="entry name" value="YeaO-like"/>
</dbReference>
<evidence type="ECO:0000313" key="1">
    <source>
        <dbReference type="EMBL" id="VDC31759.1"/>
    </source>
</evidence>
<dbReference type="Pfam" id="PF22752">
    <property type="entry name" value="DUF488-N3i"/>
    <property type="match status" value="1"/>
</dbReference>
<evidence type="ECO:0008006" key="3">
    <source>
        <dbReference type="Google" id="ProtNLM"/>
    </source>
</evidence>
<dbReference type="RefSeq" id="WP_124087835.1">
    <property type="nucleotide sequence ID" value="NZ_UXAW01000088.1"/>
</dbReference>
<dbReference type="PANTHER" id="PTHR36849">
    <property type="entry name" value="CYTOPLASMIC PROTEIN-RELATED"/>
    <property type="match status" value="1"/>
</dbReference>
<keyword evidence="2" id="KW-1185">Reference proteome</keyword>
<sequence>MPLSPARLRLKRAYDPPDAADGTRVLVDRIWPRGVTKQALAADLWLKELAPSTGLRRWFGHDPAKWDEFCRRYQAEIAGREELDQLRALARKGPVTLVYAARDQDHNNAVALREMLLSDQG</sequence>